<organism evidence="2 3">
    <name type="scientific">Rhodopseudomonas pseudopalustris</name>
    <dbReference type="NCBI Taxonomy" id="1513892"/>
    <lineage>
        <taxon>Bacteria</taxon>
        <taxon>Pseudomonadati</taxon>
        <taxon>Pseudomonadota</taxon>
        <taxon>Alphaproteobacteria</taxon>
        <taxon>Hyphomicrobiales</taxon>
        <taxon>Nitrobacteraceae</taxon>
        <taxon>Rhodopseudomonas</taxon>
    </lineage>
</organism>
<dbReference type="InterPro" id="IPR029063">
    <property type="entry name" value="SAM-dependent_MTases_sf"/>
</dbReference>
<evidence type="ECO:0000313" key="2">
    <source>
        <dbReference type="EMBL" id="SEP26997.1"/>
    </source>
</evidence>
<keyword evidence="2" id="KW-0489">Methyltransferase</keyword>
<dbReference type="OrthoDB" id="9813719at2"/>
<dbReference type="Gene3D" id="3.40.50.150">
    <property type="entry name" value="Vaccinia Virus protein VP39"/>
    <property type="match status" value="1"/>
</dbReference>
<keyword evidence="2" id="KW-0808">Transferase</keyword>
<dbReference type="EMBL" id="FODT01000012">
    <property type="protein sequence ID" value="SEP26997.1"/>
    <property type="molecule type" value="Genomic_DNA"/>
</dbReference>
<reference evidence="3" key="1">
    <citation type="submission" date="2016-10" db="EMBL/GenBank/DDBJ databases">
        <authorList>
            <person name="Varghese N."/>
            <person name="Submissions S."/>
        </authorList>
    </citation>
    <scope>NUCLEOTIDE SEQUENCE [LARGE SCALE GENOMIC DNA]</scope>
    <source>
        <strain evidence="3">DSM 123</strain>
    </source>
</reference>
<feature type="compositionally biased region" description="Gly residues" evidence="1">
    <location>
        <begin position="328"/>
        <end position="338"/>
    </location>
</feature>
<proteinExistence type="predicted"/>
<evidence type="ECO:0000256" key="1">
    <source>
        <dbReference type="SAM" id="MobiDB-lite"/>
    </source>
</evidence>
<feature type="region of interest" description="Disordered" evidence="1">
    <location>
        <begin position="324"/>
        <end position="346"/>
    </location>
</feature>
<gene>
    <name evidence="2" type="ORF">SAMN05444123_11291</name>
</gene>
<evidence type="ECO:0000313" key="3">
    <source>
        <dbReference type="Proteomes" id="UP000199615"/>
    </source>
</evidence>
<accession>A0A1H8WHU4</accession>
<dbReference type="AlphaFoldDB" id="A0A1H8WHU4"/>
<name>A0A1H8WHU4_9BRAD</name>
<dbReference type="SUPFAM" id="SSF53335">
    <property type="entry name" value="S-adenosyl-L-methionine-dependent methyltransferases"/>
    <property type="match status" value="1"/>
</dbReference>
<keyword evidence="3" id="KW-1185">Reference proteome</keyword>
<sequence length="417" mass="44862">MTAYYNEIDPFAAAWLRNLIVAGHIAPGDVDERDIRDVRPSDLRGYRQVHLFAGIGVWSRAFRGGGIRDDEHGWSASCPCPPFSSAGKKKACPSCGGTNPVPHVGRTGYFVCCGCGHAWLADDRHLWPEVWRLARDCRPGRIYGEQVASNDGRIWIDTVCPSLEILGYTSWAVDTCAAGFGAPHIRQRLYWVADANRDGRAPGSEGRAPVGYGAASRAGSSAYVMGDAERSRLEGHSGHGNDRDQPGRFGALTSRSATAAGAARELDNAVRDGRRPRWVFDAEHDGDFADAASRVQSGGVADATGRGQREQRSALEPGHVRYADGGSNASGGVVGGGRNWRPGPTNGLWQDPDWLLCRDDKWRPVEPGAFPLAHGLAGRVGRLRAYGNAVNLAQAEGFVRAANEAIEHLRLNVGVFG</sequence>
<dbReference type="GO" id="GO:0032259">
    <property type="term" value="P:methylation"/>
    <property type="evidence" value="ECO:0007669"/>
    <property type="project" value="UniProtKB-KW"/>
</dbReference>
<protein>
    <submittedName>
        <fullName evidence="2">DNA (Cytosine-5)-methyltransferase 1</fullName>
    </submittedName>
</protein>
<dbReference type="Proteomes" id="UP000199615">
    <property type="component" value="Unassembled WGS sequence"/>
</dbReference>
<dbReference type="GO" id="GO:0008168">
    <property type="term" value="F:methyltransferase activity"/>
    <property type="evidence" value="ECO:0007669"/>
    <property type="project" value="UniProtKB-KW"/>
</dbReference>